<evidence type="ECO:0008006" key="3">
    <source>
        <dbReference type="Google" id="ProtNLM"/>
    </source>
</evidence>
<gene>
    <name evidence="1" type="ORF">H8B04_01235</name>
</gene>
<dbReference type="InterPro" id="IPR032183">
    <property type="entry name" value="PKD-like"/>
</dbReference>
<dbReference type="Proteomes" id="UP000651271">
    <property type="component" value="Unassembled WGS sequence"/>
</dbReference>
<dbReference type="Pfam" id="PF16407">
    <property type="entry name" value="PKD_2"/>
    <property type="match status" value="1"/>
</dbReference>
<dbReference type="EMBL" id="JACOIJ010000001">
    <property type="protein sequence ID" value="MBD1428197.1"/>
    <property type="molecule type" value="Genomic_DNA"/>
</dbReference>
<sequence>MKNKIICLIALISFFHSCMKDKGNYTYNFDLEPELTIDTLPGQMPELYKTWDVGAKITYEPKVEYKNGNEKNLTYTWFVMNYVYRQEQVGNSLQYPAPDTICTTKKLDYLVDLTPGNQYQLHLTVRDTVTGISVSKQFSSFLPIPLPDDNYSGLFCLYVKDGKTDIDVLQSPRAMILGSNIYRNVYSKSNPTAPLTGKPVMLEYSYTGRWFYIFTENQGLRVAPTGLQVMDTWENGMFYNAPTTYKPQRFMSLNNTDFLINNGKLHVLYASIAGDRKFANPIIESGELSPFLSSSTINTYRPVTGAISAYQIVFNKTKGAFQPFYNKGVNFGQFNSPAPDVLFNVNKVEGNPVYINTVNGGETAAIMKLNNGKYMLNVARFYDVVDDGKLTRYYKPLDGLQDLANAKVFESGLGGPAIFYGAGNKVYSYSYTTGQTTSNLIWEGEAGDEVTCMKILPTGGYPSGGRVLWIAVWNEAKNEGKIIDCEINPVSGLLELQVSAWVGVMENPTVTTGFGKVTQMMIKTMYD</sequence>
<protein>
    <recommendedName>
        <fullName evidence="3">PKD-like family protein</fullName>
    </recommendedName>
</protein>
<dbReference type="RefSeq" id="WP_190301194.1">
    <property type="nucleotide sequence ID" value="NZ_JACOIJ010000001.1"/>
</dbReference>
<name>A0ABR7YA83_9SPHI</name>
<organism evidence="1 2">
    <name type="scientific">Sphingobacterium litopenaei</name>
    <dbReference type="NCBI Taxonomy" id="2763500"/>
    <lineage>
        <taxon>Bacteria</taxon>
        <taxon>Pseudomonadati</taxon>
        <taxon>Bacteroidota</taxon>
        <taxon>Sphingobacteriia</taxon>
        <taxon>Sphingobacteriales</taxon>
        <taxon>Sphingobacteriaceae</taxon>
        <taxon>Sphingobacterium</taxon>
    </lineage>
</organism>
<reference evidence="1 2" key="1">
    <citation type="submission" date="2020-08" db="EMBL/GenBank/DDBJ databases">
        <title>Sphingobacterium sp. DN04309 isolated from aquaculture water.</title>
        <authorList>
            <person name="Zhang M."/>
        </authorList>
    </citation>
    <scope>NUCLEOTIDE SEQUENCE [LARGE SCALE GENOMIC DNA]</scope>
    <source>
        <strain evidence="1 2">DN04309</strain>
    </source>
</reference>
<keyword evidence="2" id="KW-1185">Reference proteome</keyword>
<evidence type="ECO:0000313" key="1">
    <source>
        <dbReference type="EMBL" id="MBD1428197.1"/>
    </source>
</evidence>
<evidence type="ECO:0000313" key="2">
    <source>
        <dbReference type="Proteomes" id="UP000651271"/>
    </source>
</evidence>
<accession>A0ABR7YA83</accession>
<comment type="caution">
    <text evidence="1">The sequence shown here is derived from an EMBL/GenBank/DDBJ whole genome shotgun (WGS) entry which is preliminary data.</text>
</comment>
<proteinExistence type="predicted"/>